<keyword evidence="5" id="KW-0206">Cytoskeleton</keyword>
<name>A0A2G9RS59_AQUCT</name>
<evidence type="ECO:0000256" key="9">
    <source>
        <dbReference type="PROSITE-ProRule" id="PRU00339"/>
    </source>
</evidence>
<dbReference type="OrthoDB" id="10268002at2759"/>
<dbReference type="SMART" id="SM00028">
    <property type="entry name" value="TPR"/>
    <property type="match status" value="3"/>
</dbReference>
<proteinExistence type="predicted"/>
<dbReference type="InterPro" id="IPR019734">
    <property type="entry name" value="TPR_rpt"/>
</dbReference>
<reference evidence="11" key="1">
    <citation type="journal article" date="2017" name="Nat. Commun.">
        <title>The North American bullfrog draft genome provides insight into hormonal regulation of long noncoding RNA.</title>
        <authorList>
            <person name="Hammond S.A."/>
            <person name="Warren R.L."/>
            <person name="Vandervalk B.P."/>
            <person name="Kucuk E."/>
            <person name="Khan H."/>
            <person name="Gibb E.A."/>
            <person name="Pandoh P."/>
            <person name="Kirk H."/>
            <person name="Zhao Y."/>
            <person name="Jones M."/>
            <person name="Mungall A.J."/>
            <person name="Coope R."/>
            <person name="Pleasance S."/>
            <person name="Moore R.A."/>
            <person name="Holt R.A."/>
            <person name="Round J.M."/>
            <person name="Ohora S."/>
            <person name="Walle B.V."/>
            <person name="Veldhoen N."/>
            <person name="Helbing C.C."/>
            <person name="Birol I."/>
        </authorList>
    </citation>
    <scope>NUCLEOTIDE SEQUENCE [LARGE SCALE GENOMIC DNA]</scope>
</reference>
<dbReference type="PANTHER" id="PTHR23040:SF1">
    <property type="entry name" value="OUTER DYNEIN ARM-DOCKING COMPLEX SUBUNIT 4"/>
    <property type="match status" value="1"/>
</dbReference>
<sequence length="248" mass="28681">MEYLETLLKDEGLVKGNTRSGLKLQDLIMNAITYLDTRTEFWRQQKPIYARERDRRILQQKWKKQRAKPSDPHQYLLNSMEEIDLLLSKGDAEGSYKKAQQVLKNIKSWKDDMPNKQEIIGNLHSCIGAAQMDMGQMDEALKSHKKDLEIAKQRDLPEAKSRALDNIGRVYARIGRFKEAVKVWEEKIPLATSSLEKTWLFHEIGRCYLELGLLEDARNYGMKSQEEAEEAGDVEWQLNASVLVAQAQ</sequence>
<dbReference type="PANTHER" id="PTHR23040">
    <property type="match status" value="1"/>
</dbReference>
<dbReference type="PROSITE" id="PS50005">
    <property type="entry name" value="TPR"/>
    <property type="match status" value="1"/>
</dbReference>
<dbReference type="Proteomes" id="UP000228934">
    <property type="component" value="Unassembled WGS sequence"/>
</dbReference>
<accession>A0A2G9RS59</accession>
<evidence type="ECO:0000256" key="2">
    <source>
        <dbReference type="ARBA" id="ARBA00022490"/>
    </source>
</evidence>
<evidence type="ECO:0000313" key="10">
    <source>
        <dbReference type="EMBL" id="PIO30625.1"/>
    </source>
</evidence>
<gene>
    <name evidence="10" type="ORF">AB205_0016700</name>
</gene>
<dbReference type="EMBL" id="KV935496">
    <property type="protein sequence ID" value="PIO30625.1"/>
    <property type="molecule type" value="Genomic_DNA"/>
</dbReference>
<evidence type="ECO:0000256" key="6">
    <source>
        <dbReference type="ARBA" id="ARBA00023273"/>
    </source>
</evidence>
<feature type="repeat" description="TPR" evidence="9">
    <location>
        <begin position="161"/>
        <end position="194"/>
    </location>
</feature>
<dbReference type="FunFam" id="1.25.40.10:FF:000795">
    <property type="entry name" value="Tetratricopeptide repeat protein 25"/>
    <property type="match status" value="1"/>
</dbReference>
<keyword evidence="2" id="KW-0963">Cytoplasm</keyword>
<evidence type="ECO:0000256" key="5">
    <source>
        <dbReference type="ARBA" id="ARBA00023212"/>
    </source>
</evidence>
<dbReference type="Pfam" id="PF13424">
    <property type="entry name" value="TPR_12"/>
    <property type="match status" value="1"/>
</dbReference>
<keyword evidence="6" id="KW-0966">Cell projection</keyword>
<evidence type="ECO:0000256" key="4">
    <source>
        <dbReference type="ARBA" id="ARBA00022803"/>
    </source>
</evidence>
<evidence type="ECO:0000256" key="1">
    <source>
        <dbReference type="ARBA" id="ARBA00004430"/>
    </source>
</evidence>
<organism evidence="10 11">
    <name type="scientific">Aquarana catesbeiana</name>
    <name type="common">American bullfrog</name>
    <name type="synonym">Rana catesbeiana</name>
    <dbReference type="NCBI Taxonomy" id="8400"/>
    <lineage>
        <taxon>Eukaryota</taxon>
        <taxon>Metazoa</taxon>
        <taxon>Chordata</taxon>
        <taxon>Craniata</taxon>
        <taxon>Vertebrata</taxon>
        <taxon>Euteleostomi</taxon>
        <taxon>Amphibia</taxon>
        <taxon>Batrachia</taxon>
        <taxon>Anura</taxon>
        <taxon>Neobatrachia</taxon>
        <taxon>Ranoidea</taxon>
        <taxon>Ranidae</taxon>
        <taxon>Aquarana</taxon>
    </lineage>
</organism>
<evidence type="ECO:0000256" key="8">
    <source>
        <dbReference type="ARBA" id="ARBA00034143"/>
    </source>
</evidence>
<evidence type="ECO:0000256" key="3">
    <source>
        <dbReference type="ARBA" id="ARBA00022737"/>
    </source>
</evidence>
<protein>
    <recommendedName>
        <fullName evidence="7">Outer dynein arm-docking complex subunit 4</fullName>
    </recommendedName>
    <alternativeName>
        <fullName evidence="8">Tetratricopeptide repeat protein 25</fullName>
    </alternativeName>
</protein>
<keyword evidence="4 9" id="KW-0802">TPR repeat</keyword>
<dbReference type="InterPro" id="IPR040111">
    <property type="entry name" value="ODAD4"/>
</dbReference>
<feature type="non-terminal residue" evidence="10">
    <location>
        <position position="248"/>
    </location>
</feature>
<dbReference type="InterPro" id="IPR011990">
    <property type="entry name" value="TPR-like_helical_dom_sf"/>
</dbReference>
<dbReference type="AlphaFoldDB" id="A0A2G9RS59"/>
<dbReference type="Gene3D" id="1.25.40.10">
    <property type="entry name" value="Tetratricopeptide repeat domain"/>
    <property type="match status" value="1"/>
</dbReference>
<keyword evidence="3" id="KW-0677">Repeat</keyword>
<evidence type="ECO:0000313" key="11">
    <source>
        <dbReference type="Proteomes" id="UP000228934"/>
    </source>
</evidence>
<comment type="subcellular location">
    <subcellularLocation>
        <location evidence="1">Cytoplasm</location>
        <location evidence="1">Cytoskeleton</location>
        <location evidence="1">Cilium axoneme</location>
    </subcellularLocation>
</comment>
<evidence type="ECO:0000256" key="7">
    <source>
        <dbReference type="ARBA" id="ARBA00034139"/>
    </source>
</evidence>
<keyword evidence="11" id="KW-1185">Reference proteome</keyword>
<dbReference type="SUPFAM" id="SSF48452">
    <property type="entry name" value="TPR-like"/>
    <property type="match status" value="1"/>
</dbReference>
<dbReference type="GO" id="GO:0005930">
    <property type="term" value="C:axoneme"/>
    <property type="evidence" value="ECO:0007669"/>
    <property type="project" value="UniProtKB-SubCell"/>
</dbReference>